<protein>
    <recommendedName>
        <fullName evidence="1">DUF2344 domain-containing protein</fullName>
    </recommendedName>
</protein>
<dbReference type="KEGG" id="bpb:bpr_I1445"/>
<accession>E0RUZ1</accession>
<feature type="domain" description="DUF2344" evidence="1">
    <location>
        <begin position="3"/>
        <end position="187"/>
    </location>
</feature>
<name>E0RUZ1_BUTPB</name>
<sequence>MHKLRLKFSKNGPIKFIGHLDVMRYFQKAIRRAELDIKYSEGFSPHQVISFAQPLSVGATSDGEYMDMTLNSMISTEDVKNKLNEVMNEGIEILAVTELGEKDDKAMTLAYAAKYTIKFRESLKPDFDWISEFKKYLDNDTLPAMKKTKSGEKEIDMKPMIFDYSFDEENESVTLLLSMSSLATLKPALLFGGFMKSKGIELNNNALDIHRIDIYKLCDGDKPYIEPFITDDITTRFYLNV</sequence>
<organism evidence="2 3">
    <name type="scientific">Butyrivibrio proteoclasticus (strain ATCC 51982 / DSM 14932 / B316)</name>
    <name type="common">Clostridium proteoclasticum</name>
    <dbReference type="NCBI Taxonomy" id="515622"/>
    <lineage>
        <taxon>Bacteria</taxon>
        <taxon>Bacillati</taxon>
        <taxon>Bacillota</taxon>
        <taxon>Clostridia</taxon>
        <taxon>Lachnospirales</taxon>
        <taxon>Lachnospiraceae</taxon>
        <taxon>Butyrivibrio</taxon>
    </lineage>
</organism>
<gene>
    <name evidence="2" type="ordered locus">bpr_I1445</name>
</gene>
<dbReference type="Proteomes" id="UP000001299">
    <property type="component" value="Chromosome 1"/>
</dbReference>
<evidence type="ECO:0000313" key="3">
    <source>
        <dbReference type="Proteomes" id="UP000001299"/>
    </source>
</evidence>
<evidence type="ECO:0000313" key="2">
    <source>
        <dbReference type="EMBL" id="ADL34182.1"/>
    </source>
</evidence>
<dbReference type="RefSeq" id="WP_013280836.1">
    <property type="nucleotide sequence ID" value="NC_014387.1"/>
</dbReference>
<dbReference type="HOGENOM" id="CLU_083579_1_0_9"/>
<dbReference type="Pfam" id="PF10105">
    <property type="entry name" value="DUF2344"/>
    <property type="match status" value="1"/>
</dbReference>
<keyword evidence="3" id="KW-1185">Reference proteome</keyword>
<dbReference type="InterPro" id="IPR018768">
    <property type="entry name" value="DUF2344"/>
</dbReference>
<proteinExistence type="predicted"/>
<dbReference type="AlphaFoldDB" id="E0RUZ1"/>
<dbReference type="EMBL" id="CP001810">
    <property type="protein sequence ID" value="ADL34182.1"/>
    <property type="molecule type" value="Genomic_DNA"/>
</dbReference>
<evidence type="ECO:0000259" key="1">
    <source>
        <dbReference type="Pfam" id="PF10105"/>
    </source>
</evidence>
<dbReference type="NCBIfam" id="TIGR03936">
    <property type="entry name" value="sam_1_link_chp"/>
    <property type="match status" value="1"/>
</dbReference>
<dbReference type="eggNOG" id="COG5011">
    <property type="taxonomic scope" value="Bacteria"/>
</dbReference>
<reference evidence="2 3" key="1">
    <citation type="journal article" date="2010" name="PLoS ONE">
        <title>The glycobiome of the rumen bacterium Butyrivibrio proteoclasticus B316(T) highlights adaptation to a polysaccharide-rich environment.</title>
        <authorList>
            <person name="Kelly W.J."/>
            <person name="Leahy S.C."/>
            <person name="Altermann E."/>
            <person name="Yeoman C.J."/>
            <person name="Dunne J.C."/>
            <person name="Kong Z."/>
            <person name="Pacheco D.M."/>
            <person name="Li D."/>
            <person name="Noel S.J."/>
            <person name="Moon C.D."/>
            <person name="Cookson A.L."/>
            <person name="Attwood G.T."/>
        </authorList>
    </citation>
    <scope>NUCLEOTIDE SEQUENCE [LARGE SCALE GENOMIC DNA]</scope>
    <source>
        <strain evidence="3">ATCC 51982 / DSM 14932 / B316</strain>
    </source>
</reference>
<dbReference type="STRING" id="515622.bpr_I1445"/>